<dbReference type="InterPro" id="IPR051406">
    <property type="entry name" value="PLD_domain"/>
</dbReference>
<comment type="similarity">
    <text evidence="2">Belongs to the phospholipase D family.</text>
</comment>
<evidence type="ECO:0000313" key="9">
    <source>
        <dbReference type="Proteomes" id="UP001515943"/>
    </source>
</evidence>
<feature type="domain" description="PLD phosphodiesterase" evidence="7">
    <location>
        <begin position="440"/>
        <end position="471"/>
    </location>
</feature>
<name>A0ABX1FG79_9PSEU</name>
<dbReference type="PANTHER" id="PTHR43856:SF1">
    <property type="entry name" value="MITOCHONDRIAL CARDIOLIPIN HYDROLASE"/>
    <property type="match status" value="1"/>
</dbReference>
<keyword evidence="5" id="KW-0442">Lipid degradation</keyword>
<dbReference type="Proteomes" id="UP001515943">
    <property type="component" value="Unassembled WGS sequence"/>
</dbReference>
<proteinExistence type="inferred from homology"/>
<evidence type="ECO:0000256" key="3">
    <source>
        <dbReference type="ARBA" id="ARBA00012027"/>
    </source>
</evidence>
<dbReference type="EMBL" id="VSRL01000035">
    <property type="protein sequence ID" value="NKE57637.1"/>
    <property type="molecule type" value="Genomic_DNA"/>
</dbReference>
<accession>A0ABX1FG79</accession>
<dbReference type="InterPro" id="IPR025202">
    <property type="entry name" value="PLD-like_dom"/>
</dbReference>
<reference evidence="8 9" key="1">
    <citation type="submission" date="2019-08" db="EMBL/GenBank/DDBJ databases">
        <title>Lentzea from Indian Himalayas.</title>
        <authorList>
            <person name="Mandal S."/>
            <person name="Mallick Gupta A."/>
            <person name="Maiti P.K."/>
            <person name="Sarkar J."/>
            <person name="Mandal S."/>
        </authorList>
    </citation>
    <scope>NUCLEOTIDE SEQUENCE [LARGE SCALE GENOMIC DNA]</scope>
    <source>
        <strain evidence="8 9">PSKA42</strain>
    </source>
</reference>
<gene>
    <name evidence="8" type="ORF">FXN61_12640</name>
</gene>
<evidence type="ECO:0000256" key="5">
    <source>
        <dbReference type="ARBA" id="ARBA00022963"/>
    </source>
</evidence>
<protein>
    <recommendedName>
        <fullName evidence="3">phospholipase D</fullName>
        <ecNumber evidence="3">3.1.4.4</ecNumber>
    </recommendedName>
</protein>
<keyword evidence="9" id="KW-1185">Reference proteome</keyword>
<dbReference type="PANTHER" id="PTHR43856">
    <property type="entry name" value="CARDIOLIPIN HYDROLASE"/>
    <property type="match status" value="1"/>
</dbReference>
<dbReference type="InterPro" id="IPR001736">
    <property type="entry name" value="PLipase_D/transphosphatidylase"/>
</dbReference>
<evidence type="ECO:0000313" key="8">
    <source>
        <dbReference type="EMBL" id="NKE57637.1"/>
    </source>
</evidence>
<dbReference type="SUPFAM" id="SSF56024">
    <property type="entry name" value="Phospholipase D/nuclease"/>
    <property type="match status" value="2"/>
</dbReference>
<keyword evidence="4" id="KW-0378">Hydrolase</keyword>
<comment type="catalytic activity">
    <reaction evidence="1">
        <text>a 1,2-diacyl-sn-glycero-3-phosphocholine + H2O = a 1,2-diacyl-sn-glycero-3-phosphate + choline + H(+)</text>
        <dbReference type="Rhea" id="RHEA:14445"/>
        <dbReference type="ChEBI" id="CHEBI:15354"/>
        <dbReference type="ChEBI" id="CHEBI:15377"/>
        <dbReference type="ChEBI" id="CHEBI:15378"/>
        <dbReference type="ChEBI" id="CHEBI:57643"/>
        <dbReference type="ChEBI" id="CHEBI:58608"/>
        <dbReference type="EC" id="3.1.4.4"/>
    </reaction>
</comment>
<evidence type="ECO:0000256" key="4">
    <source>
        <dbReference type="ARBA" id="ARBA00022801"/>
    </source>
</evidence>
<dbReference type="RefSeq" id="WP_167973563.1">
    <property type="nucleotide sequence ID" value="NZ_VSRL01000035.1"/>
</dbReference>
<dbReference type="Gene3D" id="3.30.870.10">
    <property type="entry name" value="Endonuclease Chain A"/>
    <property type="match status" value="2"/>
</dbReference>
<evidence type="ECO:0000256" key="2">
    <source>
        <dbReference type="ARBA" id="ARBA00008664"/>
    </source>
</evidence>
<comment type="caution">
    <text evidence="8">The sequence shown here is derived from an EMBL/GenBank/DDBJ whole genome shotgun (WGS) entry which is preliminary data.</text>
</comment>
<evidence type="ECO:0000259" key="7">
    <source>
        <dbReference type="PROSITE" id="PS50035"/>
    </source>
</evidence>
<keyword evidence="6" id="KW-0443">Lipid metabolism</keyword>
<dbReference type="Pfam" id="PF13091">
    <property type="entry name" value="PLDc_2"/>
    <property type="match status" value="2"/>
</dbReference>
<evidence type="ECO:0000256" key="1">
    <source>
        <dbReference type="ARBA" id="ARBA00000798"/>
    </source>
</evidence>
<dbReference type="CDD" id="cd09172">
    <property type="entry name" value="PLDc_Nuc_like_unchar1_1"/>
    <property type="match status" value="1"/>
</dbReference>
<dbReference type="EC" id="3.1.4.4" evidence="3"/>
<sequence length="546" mass="61506">MRIRNTAGPLSVHAIAGSYVVLLGLDLAKRSSRGLLGFAIERWDPKEKERYWLRGMKVFEETSKGVPPGTPVSLLEHPVQSFLWGDYTAKPGRRYEYRVVALYGKPKNLEIRHEVTVEVRTEPVDQGGHAIHFNRGVGAGQQYVREFGERKPRENDRTDPAYDWLSRGLEEALIAFVRSAKGPGHALRGSVYEFNYPHVLEELKAAVDRGVDVRIIYDRRGKANPDPKKRKVWQSTEPAVEAAGLAGHMIPRTTNSSISHNKFFVLLRNDKPQAVWTGSTNITWGGLFGQSNVGHLLRDPATAATYLDYWTRLADDPGYADIRPANTTAGPTPAIPPVAGTSCVFSPRTTLDMIDWYASQAGGATRSFFMTAAFGVHDKIAEALEPESDVLRYLVLERPPGEDEIRFDVDRDVKVAVGSLLTTGILDRWTREHLTGLNGHVRFSHTKFMLVDPLSDDPLVITGSGNFSDPSVRENDENMLVIQGDTRVADIYLGEFMRIFNHYYFRYLRQRLGKSDEVAFLKPDDGWVSRYYDTTTPSHRQRLLFR</sequence>
<dbReference type="PROSITE" id="PS50035">
    <property type="entry name" value="PLD"/>
    <property type="match status" value="1"/>
</dbReference>
<evidence type="ECO:0000256" key="6">
    <source>
        <dbReference type="ARBA" id="ARBA00023098"/>
    </source>
</evidence>
<organism evidence="8 9">
    <name type="scientific">Lentzea indica</name>
    <dbReference type="NCBI Taxonomy" id="2604800"/>
    <lineage>
        <taxon>Bacteria</taxon>
        <taxon>Bacillati</taxon>
        <taxon>Actinomycetota</taxon>
        <taxon>Actinomycetes</taxon>
        <taxon>Pseudonocardiales</taxon>
        <taxon>Pseudonocardiaceae</taxon>
        <taxon>Lentzea</taxon>
    </lineage>
</organism>